<sequence length="638" mass="72025">MARIHDLPYELLLSIFDQLQPSERRRSLLSFLGMNKVFHRFAVPQFYRDLVLHAWDTSDHLEEFYDDIQELREGGLGEKDMIYGRNVKIWDSPSPQFVGYGSSKKLLSENWEIFRYRKEWVEEFENIPLPEKPDEMEAQPLEVWETLAATLKSFKNIYNLIWVCQKRFPPCLLRTIHENHKNCQLHLRTFLPRRVSKDGMDHQLDKELVESSNLHSITFKLPWPIRPVTFEEEKRLCRHEIAVLQLVANAPEIRHVNIVTGFDTSGALYPNYISSQRRRRTEVWKPKNDAKKSLLYEMITLPEAIASNRRISSTLPSGLVAVFIGGTSGVGEYTLKAFVKYAVSPRVYLVGRSQESADRIIKECTQVNSGGKFEFIKADISLLKNVDEVCNQLKKRETKINILFETQGTMAFDKKTSEGLNFAIAVCTHSRIRFILNLLPLLRKADHLRRVVSVAAATCEGAIDLNNVTGVGMSLLPWRNQTASIQTLLLEEMAKRAPEVSFVHTVPGVVKSGILRDAQGTGMAIRIAISKLLMPLIATSPAESGERHTFVATSAVYPPGKQGGEAYAGVPLQGNLTTARGTDGKPGSGVYSISNKCEVASPKVEELLATFRKDGTAEKVWDYFSADFKRITGVEVPL</sequence>
<protein>
    <submittedName>
        <fullName evidence="2">Short-chain dehydrogenase</fullName>
    </submittedName>
</protein>
<dbReference type="InterPro" id="IPR052228">
    <property type="entry name" value="Sec_Metab_Biosynth_Oxidored"/>
</dbReference>
<proteinExistence type="predicted"/>
<dbReference type="EMBL" id="DF933830">
    <property type="protein sequence ID" value="GAM39904.1"/>
    <property type="molecule type" value="Genomic_DNA"/>
</dbReference>
<dbReference type="Gene3D" id="3.40.50.720">
    <property type="entry name" value="NAD(P)-binding Rossmann-like Domain"/>
    <property type="match status" value="1"/>
</dbReference>
<dbReference type="AlphaFoldDB" id="A0A6V8HMD4"/>
<name>A0A6V8HMD4_TALPI</name>
<keyword evidence="3" id="KW-1185">Reference proteome</keyword>
<dbReference type="PANTHER" id="PTHR47534:SF3">
    <property type="entry name" value="ALCOHOL DEHYDROGENASE-LIKE C-TERMINAL DOMAIN-CONTAINING PROTEIN"/>
    <property type="match status" value="1"/>
</dbReference>
<dbReference type="InterPro" id="IPR002347">
    <property type="entry name" value="SDR_fam"/>
</dbReference>
<evidence type="ECO:0000313" key="3">
    <source>
        <dbReference type="Proteomes" id="UP000053095"/>
    </source>
</evidence>
<dbReference type="InterPro" id="IPR036291">
    <property type="entry name" value="NAD(P)-bd_dom_sf"/>
</dbReference>
<dbReference type="SUPFAM" id="SSF51735">
    <property type="entry name" value="NAD(P)-binding Rossmann-fold domains"/>
    <property type="match status" value="1"/>
</dbReference>
<keyword evidence="1" id="KW-0560">Oxidoreductase</keyword>
<reference evidence="3" key="1">
    <citation type="journal article" date="2015" name="Genome Announc.">
        <title>Draft genome sequence of Talaromyces cellulolyticus strain Y-94, a source of lignocellulosic biomass-degrading enzymes.</title>
        <authorList>
            <person name="Fujii T."/>
            <person name="Koike H."/>
            <person name="Sawayama S."/>
            <person name="Yano S."/>
            <person name="Inoue H."/>
        </authorList>
    </citation>
    <scope>NUCLEOTIDE SEQUENCE [LARGE SCALE GENOMIC DNA]</scope>
    <source>
        <strain evidence="3">Y-94</strain>
    </source>
</reference>
<dbReference type="Pfam" id="PF00106">
    <property type="entry name" value="adh_short"/>
    <property type="match status" value="1"/>
</dbReference>
<organism evidence="2 3">
    <name type="scientific">Talaromyces pinophilus</name>
    <name type="common">Penicillium pinophilum</name>
    <dbReference type="NCBI Taxonomy" id="128442"/>
    <lineage>
        <taxon>Eukaryota</taxon>
        <taxon>Fungi</taxon>
        <taxon>Dikarya</taxon>
        <taxon>Ascomycota</taxon>
        <taxon>Pezizomycotina</taxon>
        <taxon>Eurotiomycetes</taxon>
        <taxon>Eurotiomycetidae</taxon>
        <taxon>Eurotiales</taxon>
        <taxon>Trichocomaceae</taxon>
        <taxon>Talaromyces</taxon>
        <taxon>Talaromyces sect. Talaromyces</taxon>
    </lineage>
</organism>
<dbReference type="Proteomes" id="UP000053095">
    <property type="component" value="Unassembled WGS sequence"/>
</dbReference>
<accession>A0A6V8HMD4</accession>
<evidence type="ECO:0000256" key="1">
    <source>
        <dbReference type="ARBA" id="ARBA00023002"/>
    </source>
</evidence>
<evidence type="ECO:0000313" key="2">
    <source>
        <dbReference type="EMBL" id="GAM39904.1"/>
    </source>
</evidence>
<comment type="caution">
    <text evidence="2">The sequence shown here is derived from an EMBL/GenBank/DDBJ whole genome shotgun (WGS) entry which is preliminary data.</text>
</comment>
<dbReference type="GO" id="GO:0016491">
    <property type="term" value="F:oxidoreductase activity"/>
    <property type="evidence" value="ECO:0007669"/>
    <property type="project" value="UniProtKB-KW"/>
</dbReference>
<dbReference type="PANTHER" id="PTHR47534">
    <property type="entry name" value="YALI0E05731P"/>
    <property type="match status" value="1"/>
</dbReference>
<gene>
    <name evidence="2" type="ORF">TCE0_034r11829</name>
</gene>